<dbReference type="Pfam" id="PF00226">
    <property type="entry name" value="DnaJ"/>
    <property type="match status" value="1"/>
</dbReference>
<dbReference type="Proteomes" id="UP001175261">
    <property type="component" value="Unassembled WGS sequence"/>
</dbReference>
<feature type="compositionally biased region" description="Basic and acidic residues" evidence="5">
    <location>
        <begin position="335"/>
        <end position="350"/>
    </location>
</feature>
<dbReference type="EMBL" id="JAPDFR010000004">
    <property type="protein sequence ID" value="KAK0387125.1"/>
    <property type="molecule type" value="Genomic_DNA"/>
</dbReference>
<dbReference type="PROSITE" id="PS00028">
    <property type="entry name" value="ZINC_FINGER_C2H2_1"/>
    <property type="match status" value="2"/>
</dbReference>
<accession>A0AA39L7T4</accession>
<dbReference type="InterPro" id="IPR022755">
    <property type="entry name" value="Znf_C2H2_jaz"/>
</dbReference>
<dbReference type="InterPro" id="IPR036869">
    <property type="entry name" value="J_dom_sf"/>
</dbReference>
<gene>
    <name evidence="8" type="ORF">NLU13_5438</name>
</gene>
<keyword evidence="9" id="KW-1185">Reference proteome</keyword>
<dbReference type="Pfam" id="PF12171">
    <property type="entry name" value="zf-C2H2_jaz"/>
    <property type="match status" value="1"/>
</dbReference>
<keyword evidence="3" id="KW-0862">Zinc</keyword>
<dbReference type="SMART" id="SM00355">
    <property type="entry name" value="ZnF_C2H2"/>
    <property type="match status" value="2"/>
</dbReference>
<feature type="domain" description="C2H2-type" evidence="7">
    <location>
        <begin position="461"/>
        <end position="490"/>
    </location>
</feature>
<feature type="domain" description="J" evidence="6">
    <location>
        <begin position="24"/>
        <end position="90"/>
    </location>
</feature>
<feature type="domain" description="C2H2-type" evidence="7">
    <location>
        <begin position="297"/>
        <end position="321"/>
    </location>
</feature>
<keyword evidence="2 4" id="KW-0863">Zinc-finger</keyword>
<evidence type="ECO:0000313" key="8">
    <source>
        <dbReference type="EMBL" id="KAK0387125.1"/>
    </source>
</evidence>
<dbReference type="InterPro" id="IPR003604">
    <property type="entry name" value="Matrin/U1-like-C_Znf_C2H2"/>
</dbReference>
<dbReference type="InterPro" id="IPR001623">
    <property type="entry name" value="DnaJ_domain"/>
</dbReference>
<dbReference type="InterPro" id="IPR013087">
    <property type="entry name" value="Znf_C2H2_type"/>
</dbReference>
<dbReference type="GO" id="GO:0005737">
    <property type="term" value="C:cytoplasm"/>
    <property type="evidence" value="ECO:0007669"/>
    <property type="project" value="TreeGrafter"/>
</dbReference>
<feature type="compositionally biased region" description="Basic residues" evidence="5">
    <location>
        <begin position="317"/>
        <end position="334"/>
    </location>
</feature>
<dbReference type="AlphaFoldDB" id="A0AA39L7T4"/>
<feature type="region of interest" description="Disordered" evidence="5">
    <location>
        <begin position="311"/>
        <end position="460"/>
    </location>
</feature>
<comment type="caution">
    <text evidence="8">The sequence shown here is derived from an EMBL/GenBank/DDBJ whole genome shotgun (WGS) entry which is preliminary data.</text>
</comment>
<dbReference type="PANTHER" id="PTHR44029">
    <property type="entry name" value="DNAJ HOMOLOG SUBFAMILY C MEMBER 21"/>
    <property type="match status" value="1"/>
</dbReference>
<dbReference type="CDD" id="cd06257">
    <property type="entry name" value="DnaJ"/>
    <property type="match status" value="1"/>
</dbReference>
<proteinExistence type="predicted"/>
<dbReference type="GO" id="GO:0008270">
    <property type="term" value="F:zinc ion binding"/>
    <property type="evidence" value="ECO:0007669"/>
    <property type="project" value="UniProtKB-KW"/>
</dbReference>
<evidence type="ECO:0000256" key="4">
    <source>
        <dbReference type="PROSITE-ProRule" id="PRU00042"/>
    </source>
</evidence>
<dbReference type="PROSITE" id="PS50076">
    <property type="entry name" value="DNAJ_2"/>
    <property type="match status" value="1"/>
</dbReference>
<feature type="compositionally biased region" description="Basic residues" evidence="5">
    <location>
        <begin position="439"/>
        <end position="448"/>
    </location>
</feature>
<sequence>MGAQQSSSGASSGDINAASTSKTCYYELLGVGRDATGDEIKKAYRRKALELHPDRNLQDVETATRRFAEIQSAHEILSDPQERAWYDDHRDAILNGQDGAGDGTEPTTFRNIRLTTTEEIMSLMRKFNATVPFDDEPTGFYGIARETFEHLALEEEAAADHAEVDSPDYPTFGSSDDDYETIVKPFYSGWSGFSTMKSFTWKDKYRLSDAPDRRVRRLMEKENKKIREDAIREFNDAVRFLVTFVRKRDPRYIPNTQSDADRQKSMRDAAAKQAARSRAANNEKAGDDEDEEDVEVLECVVCDKTFKSENQLEAHERSKKHQKAVHQLRRHLRKEGKDLDLDPVSTKEPELVDSDTGAHHSTKATTPGRDGDDQDGSQRRDTPTTTADSESADSPVVPIDDLSISDDKSIPAETEIALDGQSVGDQHDTEDEGREVKKVGKAKLKREKKAAAQRQKSSGEHRCAICASTFTSKTKLFNHIREEGHAAAVPTASNKGKKNR</sequence>
<dbReference type="PANTHER" id="PTHR44029:SF1">
    <property type="entry name" value="DNAJ HOMOLOG SUBFAMILY C MEMBER 21"/>
    <property type="match status" value="1"/>
</dbReference>
<reference evidence="8" key="1">
    <citation type="submission" date="2022-10" db="EMBL/GenBank/DDBJ databases">
        <title>Determination and structural analysis of whole genome sequence of Sarocladium strictum F4-1.</title>
        <authorList>
            <person name="Hu L."/>
            <person name="Jiang Y."/>
        </authorList>
    </citation>
    <scope>NUCLEOTIDE SEQUENCE</scope>
    <source>
        <strain evidence="8">F4-1</strain>
    </source>
</reference>
<evidence type="ECO:0000313" key="9">
    <source>
        <dbReference type="Proteomes" id="UP001175261"/>
    </source>
</evidence>
<keyword evidence="1" id="KW-0479">Metal-binding</keyword>
<evidence type="ECO:0000259" key="6">
    <source>
        <dbReference type="PROSITE" id="PS50076"/>
    </source>
</evidence>
<evidence type="ECO:0000259" key="7">
    <source>
        <dbReference type="PROSITE" id="PS50157"/>
    </source>
</evidence>
<evidence type="ECO:0000256" key="3">
    <source>
        <dbReference type="ARBA" id="ARBA00022833"/>
    </source>
</evidence>
<dbReference type="SMART" id="SM00451">
    <property type="entry name" value="ZnF_U1"/>
    <property type="match status" value="1"/>
</dbReference>
<protein>
    <submittedName>
        <fullName evidence="8">Uncharacterized protein</fullName>
    </submittedName>
</protein>
<dbReference type="PRINTS" id="PR00625">
    <property type="entry name" value="JDOMAIN"/>
</dbReference>
<organism evidence="8 9">
    <name type="scientific">Sarocladium strictum</name>
    <name type="common">Black bundle disease fungus</name>
    <name type="synonym">Acremonium strictum</name>
    <dbReference type="NCBI Taxonomy" id="5046"/>
    <lineage>
        <taxon>Eukaryota</taxon>
        <taxon>Fungi</taxon>
        <taxon>Dikarya</taxon>
        <taxon>Ascomycota</taxon>
        <taxon>Pezizomycotina</taxon>
        <taxon>Sordariomycetes</taxon>
        <taxon>Hypocreomycetidae</taxon>
        <taxon>Hypocreales</taxon>
        <taxon>Sarocladiaceae</taxon>
        <taxon>Sarocladium</taxon>
    </lineage>
</organism>
<dbReference type="Gene3D" id="3.30.160.60">
    <property type="entry name" value="Classic Zinc Finger"/>
    <property type="match status" value="1"/>
</dbReference>
<feature type="compositionally biased region" description="Basic and acidic residues" evidence="5">
    <location>
        <begin position="259"/>
        <end position="270"/>
    </location>
</feature>
<name>A0AA39L7T4_SARSR</name>
<dbReference type="FunFam" id="1.10.287.110:FF:000046">
    <property type="entry name" value="dnaJ homolog subfamily C member 21"/>
    <property type="match status" value="1"/>
</dbReference>
<evidence type="ECO:0000256" key="5">
    <source>
        <dbReference type="SAM" id="MobiDB-lite"/>
    </source>
</evidence>
<dbReference type="PROSITE" id="PS00636">
    <property type="entry name" value="DNAJ_1"/>
    <property type="match status" value="1"/>
</dbReference>
<dbReference type="SUPFAM" id="SSF57667">
    <property type="entry name" value="beta-beta-alpha zinc fingers"/>
    <property type="match status" value="1"/>
</dbReference>
<feature type="region of interest" description="Disordered" evidence="5">
    <location>
        <begin position="252"/>
        <end position="292"/>
    </location>
</feature>
<evidence type="ECO:0000256" key="2">
    <source>
        <dbReference type="ARBA" id="ARBA00022771"/>
    </source>
</evidence>
<evidence type="ECO:0000256" key="1">
    <source>
        <dbReference type="ARBA" id="ARBA00022723"/>
    </source>
</evidence>
<dbReference type="InterPro" id="IPR036236">
    <property type="entry name" value="Znf_C2H2_sf"/>
</dbReference>
<dbReference type="Pfam" id="PF21884">
    <property type="entry name" value="ZUO1-like_ZHD"/>
    <property type="match status" value="1"/>
</dbReference>
<dbReference type="GO" id="GO:0003676">
    <property type="term" value="F:nucleic acid binding"/>
    <property type="evidence" value="ECO:0007669"/>
    <property type="project" value="InterPro"/>
</dbReference>
<feature type="compositionally biased region" description="Low complexity" evidence="5">
    <location>
        <begin position="271"/>
        <end position="280"/>
    </location>
</feature>
<dbReference type="SMART" id="SM00271">
    <property type="entry name" value="DnaJ"/>
    <property type="match status" value="1"/>
</dbReference>
<dbReference type="InterPro" id="IPR018253">
    <property type="entry name" value="DnaJ_domain_CS"/>
</dbReference>
<dbReference type="InterPro" id="IPR051964">
    <property type="entry name" value="Chaperone_stress_response"/>
</dbReference>
<dbReference type="InterPro" id="IPR054076">
    <property type="entry name" value="ZUO1-like_ZHD"/>
</dbReference>
<dbReference type="PROSITE" id="PS50157">
    <property type="entry name" value="ZINC_FINGER_C2H2_2"/>
    <property type="match status" value="2"/>
</dbReference>
<dbReference type="Gene3D" id="1.10.287.110">
    <property type="entry name" value="DnaJ domain"/>
    <property type="match status" value="1"/>
</dbReference>
<dbReference type="SUPFAM" id="SSF46565">
    <property type="entry name" value="Chaperone J-domain"/>
    <property type="match status" value="1"/>
</dbReference>